<feature type="chain" id="PRO_5037960765" evidence="5">
    <location>
        <begin position="18"/>
        <end position="804"/>
    </location>
</feature>
<feature type="compositionally biased region" description="Basic and acidic residues" evidence="4">
    <location>
        <begin position="791"/>
        <end position="804"/>
    </location>
</feature>
<evidence type="ECO:0000256" key="2">
    <source>
        <dbReference type="ARBA" id="ARBA00023136"/>
    </source>
</evidence>
<reference evidence="7" key="2">
    <citation type="submission" date="2020-10" db="EMBL/GenBank/DDBJ databases">
        <title>Mucilaginibacter sp. nov., isolated from soil.</title>
        <authorList>
            <person name="Jeon C.O."/>
        </authorList>
    </citation>
    <scope>NUCLEOTIDE SEQUENCE</scope>
    <source>
        <strain evidence="7">R11</strain>
    </source>
</reference>
<feature type="domain" description="Outer membrane protein beta-barrel" evidence="6">
    <location>
        <begin position="377"/>
        <end position="749"/>
    </location>
</feature>
<dbReference type="InterPro" id="IPR036942">
    <property type="entry name" value="Beta-barrel_TonB_sf"/>
</dbReference>
<dbReference type="SUPFAM" id="SSF56935">
    <property type="entry name" value="Porins"/>
    <property type="match status" value="1"/>
</dbReference>
<dbReference type="InterPro" id="IPR008969">
    <property type="entry name" value="CarboxyPept-like_regulatory"/>
</dbReference>
<dbReference type="Pfam" id="PF14905">
    <property type="entry name" value="OMP_b-brl_3"/>
    <property type="match status" value="1"/>
</dbReference>
<dbReference type="Gene3D" id="2.40.170.20">
    <property type="entry name" value="TonB-dependent receptor, beta-barrel domain"/>
    <property type="match status" value="1"/>
</dbReference>
<sequence length="804" mass="87795">MKALLTSVIILFLAASAKGQVYGRLTDSIGNPVAFATVVLEKSADSTLVHSALSDEKGNFSLRTAPAATYIIKVSCVGYANYISASFTLQTTFNSGTIKLKTTGKQLGEVVIRSAKPLMQQTTGGLVVNVQNSVMTKGSSVLQVLSRSPGVIIDAQTNAISLNGKSGVIVMLDGKLLRLSAAQVSSLLNSITADDIDKIELLTTPPAKYDADGNAGLINIVTKKNKQTGTSGTISATGGYGTDEKASTDLSLNYIKGKISLHGSYNYYHNRTQGLLLAWGTENVPIIGGQTAFNYHGDGHFLSNYNSFNGGLDYRVSARTNIGGNLNYNVGSNKNNNHNYGNYALPDTNLSYSSLISGDGHTSYFHGNFYAEQAINTNQKLNLNVDYFDHNSNSSTQVQSDFSSTLFAPRQQNLANAAIKVSVAQVDYSNLLRKGLQLESGLKGTFTHTKSRASIENLVNGQWVPIGAGTSNDLATRELIGAAYTIVNWNPDSLLSISAGARYEYSQNTTDHSLNAQYYIDRRLGKLFPSIFITRKLNATDQLQLSYTERITRPSYADLASYVSYNDPVSVFTGNPALKPTITKNIKLDYKLRDYLFSIVYSHDANPILGTQVVPGPTSGLVYLTPENADWQNNLTLQVAVPFKPAAWWEMNYGAIGGYHKYRVSFFPELLKKNYFSYTLNFTETFKPAKNYAIEFSGYYNSASYSSNSRSNGNAIFNLGIKRDLPNKNGSFQLSISDIFRGASYYSQLGQLVTDSFNSDVKINYQAESHSFPIIKLSYSRPLGSSGKKTGPKESKTKDEQNRL</sequence>
<dbReference type="GO" id="GO:0009279">
    <property type="term" value="C:cell outer membrane"/>
    <property type="evidence" value="ECO:0007669"/>
    <property type="project" value="UniProtKB-SubCell"/>
</dbReference>
<keyword evidence="3" id="KW-0998">Cell outer membrane</keyword>
<dbReference type="PANTHER" id="PTHR40980">
    <property type="entry name" value="PLUG DOMAIN-CONTAINING PROTEIN"/>
    <property type="match status" value="1"/>
</dbReference>
<dbReference type="InterPro" id="IPR041700">
    <property type="entry name" value="OMP_b-brl_3"/>
</dbReference>
<name>A0A965ZM49_9SPHI</name>
<dbReference type="Gene3D" id="2.170.130.10">
    <property type="entry name" value="TonB-dependent receptor, plug domain"/>
    <property type="match status" value="1"/>
</dbReference>
<dbReference type="EMBL" id="WWEO01000045">
    <property type="protein sequence ID" value="NCD72464.1"/>
    <property type="molecule type" value="Genomic_DNA"/>
</dbReference>
<keyword evidence="5" id="KW-0732">Signal</keyword>
<feature type="signal peptide" evidence="5">
    <location>
        <begin position="1"/>
        <end position="17"/>
    </location>
</feature>
<evidence type="ECO:0000259" key="6">
    <source>
        <dbReference type="Pfam" id="PF14905"/>
    </source>
</evidence>
<evidence type="ECO:0000256" key="4">
    <source>
        <dbReference type="SAM" id="MobiDB-lite"/>
    </source>
</evidence>
<evidence type="ECO:0000256" key="5">
    <source>
        <dbReference type="SAM" id="SignalP"/>
    </source>
</evidence>
<dbReference type="AlphaFoldDB" id="A0A965ZM49"/>
<dbReference type="RefSeq" id="WP_166588406.1">
    <property type="nucleotide sequence ID" value="NZ_WWEO01000045.1"/>
</dbReference>
<dbReference type="Gene3D" id="2.60.40.1120">
    <property type="entry name" value="Carboxypeptidase-like, regulatory domain"/>
    <property type="match status" value="1"/>
</dbReference>
<dbReference type="Pfam" id="PF13620">
    <property type="entry name" value="CarboxypepD_reg"/>
    <property type="match status" value="1"/>
</dbReference>
<dbReference type="SUPFAM" id="SSF49464">
    <property type="entry name" value="Carboxypeptidase regulatory domain-like"/>
    <property type="match status" value="1"/>
</dbReference>
<gene>
    <name evidence="7" type="ORF">GSY63_24070</name>
</gene>
<protein>
    <submittedName>
        <fullName evidence="7">TonB-dependent receptor</fullName>
    </submittedName>
</protein>
<accession>A0A965ZM49</accession>
<feature type="region of interest" description="Disordered" evidence="4">
    <location>
        <begin position="780"/>
        <end position="804"/>
    </location>
</feature>
<comment type="caution">
    <text evidence="7">The sequence shown here is derived from an EMBL/GenBank/DDBJ whole genome shotgun (WGS) entry which is preliminary data.</text>
</comment>
<comment type="subcellular location">
    <subcellularLocation>
        <location evidence="1">Cell outer membrane</location>
    </subcellularLocation>
</comment>
<evidence type="ECO:0000256" key="3">
    <source>
        <dbReference type="ARBA" id="ARBA00023237"/>
    </source>
</evidence>
<dbReference type="InterPro" id="IPR037066">
    <property type="entry name" value="Plug_dom_sf"/>
</dbReference>
<organism evidence="7 8">
    <name type="scientific">Mucilaginibacter agri</name>
    <dbReference type="NCBI Taxonomy" id="2695265"/>
    <lineage>
        <taxon>Bacteria</taxon>
        <taxon>Pseudomonadati</taxon>
        <taxon>Bacteroidota</taxon>
        <taxon>Sphingobacteriia</taxon>
        <taxon>Sphingobacteriales</taxon>
        <taxon>Sphingobacteriaceae</taxon>
        <taxon>Mucilaginibacter</taxon>
    </lineage>
</organism>
<evidence type="ECO:0000313" key="8">
    <source>
        <dbReference type="Proteomes" id="UP000638732"/>
    </source>
</evidence>
<evidence type="ECO:0000256" key="1">
    <source>
        <dbReference type="ARBA" id="ARBA00004442"/>
    </source>
</evidence>
<proteinExistence type="predicted"/>
<evidence type="ECO:0000313" key="7">
    <source>
        <dbReference type="EMBL" id="NCD72464.1"/>
    </source>
</evidence>
<keyword evidence="7" id="KW-0675">Receptor</keyword>
<keyword evidence="2" id="KW-0472">Membrane</keyword>
<keyword evidence="8" id="KW-1185">Reference proteome</keyword>
<dbReference type="Proteomes" id="UP000638732">
    <property type="component" value="Unassembled WGS sequence"/>
</dbReference>
<dbReference type="PANTHER" id="PTHR40980:SF4">
    <property type="entry name" value="TONB-DEPENDENT RECEPTOR-LIKE BETA-BARREL DOMAIN-CONTAINING PROTEIN"/>
    <property type="match status" value="1"/>
</dbReference>
<reference evidence="7" key="1">
    <citation type="submission" date="2020-01" db="EMBL/GenBank/DDBJ databases">
        <authorList>
            <person name="Seo Y.L."/>
        </authorList>
    </citation>
    <scope>NUCLEOTIDE SEQUENCE</scope>
    <source>
        <strain evidence="7">R11</strain>
    </source>
</reference>